<feature type="compositionally biased region" description="Polar residues" evidence="1">
    <location>
        <begin position="98"/>
        <end position="113"/>
    </location>
</feature>
<keyword evidence="3" id="KW-1185">Reference proteome</keyword>
<reference evidence="2" key="1">
    <citation type="submission" date="2020-08" db="EMBL/GenBank/DDBJ databases">
        <title>Genome sequencing and assembly of the red palm weevil Rhynchophorus ferrugineus.</title>
        <authorList>
            <person name="Dias G.B."/>
            <person name="Bergman C.M."/>
            <person name="Manee M."/>
        </authorList>
    </citation>
    <scope>NUCLEOTIDE SEQUENCE</scope>
    <source>
        <strain evidence="2">AA-2017</strain>
        <tissue evidence="2">Whole larva</tissue>
    </source>
</reference>
<sequence>MLLCLELIVGDDLMNTRKKNNNTRAPNRNLRKEEQSEESALGSEVAKYLIQCGGESRNNSDTKSHDGGYLEENPWNMNDRHSNSNQQSYNSYGDSNRHGTTQYPQYSNTQDPTYHNKRTANPRRNYGNDNSHDNEYSPRTPYTPNNSRNYGYTPDNDQKQSQCGVDKNGNYGYNNRDSNSNRNDQNPYRFFNVFRSKRFNNSNSDDEDDECVSQCVFEYLQLLDDDRIPSESLFIKWLQENASGTDMDRIKSLRETRLCFGRVAATDTDDGCKFSKELAKCLNLNID</sequence>
<evidence type="ECO:0000313" key="2">
    <source>
        <dbReference type="EMBL" id="KAF7281187.1"/>
    </source>
</evidence>
<evidence type="ECO:0000313" key="3">
    <source>
        <dbReference type="Proteomes" id="UP000625711"/>
    </source>
</evidence>
<name>A0A834IWJ0_RHYFE</name>
<dbReference type="Proteomes" id="UP000625711">
    <property type="component" value="Unassembled WGS sequence"/>
</dbReference>
<dbReference type="GO" id="GO:0005549">
    <property type="term" value="F:odorant binding"/>
    <property type="evidence" value="ECO:0007669"/>
    <property type="project" value="InterPro"/>
</dbReference>
<feature type="region of interest" description="Disordered" evidence="1">
    <location>
        <begin position="54"/>
        <end position="187"/>
    </location>
</feature>
<dbReference type="SUPFAM" id="SSF47565">
    <property type="entry name" value="Insect pheromone/odorant-binding proteins"/>
    <property type="match status" value="1"/>
</dbReference>
<dbReference type="OrthoDB" id="6774671at2759"/>
<feature type="compositionally biased region" description="Polar residues" evidence="1">
    <location>
        <begin position="140"/>
        <end position="150"/>
    </location>
</feature>
<gene>
    <name evidence="2" type="ORF">GWI33_005034</name>
</gene>
<feature type="compositionally biased region" description="Low complexity" evidence="1">
    <location>
        <begin position="83"/>
        <end position="92"/>
    </location>
</feature>
<feature type="compositionally biased region" description="Low complexity" evidence="1">
    <location>
        <begin position="168"/>
        <end position="184"/>
    </location>
</feature>
<protein>
    <submittedName>
        <fullName evidence="2">Uncharacterized protein</fullName>
    </submittedName>
</protein>
<evidence type="ECO:0000256" key="1">
    <source>
        <dbReference type="SAM" id="MobiDB-lite"/>
    </source>
</evidence>
<comment type="caution">
    <text evidence="2">The sequence shown here is derived from an EMBL/GenBank/DDBJ whole genome shotgun (WGS) entry which is preliminary data.</text>
</comment>
<organism evidence="2 3">
    <name type="scientific">Rhynchophorus ferrugineus</name>
    <name type="common">Red palm weevil</name>
    <name type="synonym">Curculio ferrugineus</name>
    <dbReference type="NCBI Taxonomy" id="354439"/>
    <lineage>
        <taxon>Eukaryota</taxon>
        <taxon>Metazoa</taxon>
        <taxon>Ecdysozoa</taxon>
        <taxon>Arthropoda</taxon>
        <taxon>Hexapoda</taxon>
        <taxon>Insecta</taxon>
        <taxon>Pterygota</taxon>
        <taxon>Neoptera</taxon>
        <taxon>Endopterygota</taxon>
        <taxon>Coleoptera</taxon>
        <taxon>Polyphaga</taxon>
        <taxon>Cucujiformia</taxon>
        <taxon>Curculionidae</taxon>
        <taxon>Dryophthorinae</taxon>
        <taxon>Rhynchophorus</taxon>
    </lineage>
</organism>
<dbReference type="Pfam" id="PF01395">
    <property type="entry name" value="PBP_GOBP"/>
    <property type="match status" value="1"/>
</dbReference>
<dbReference type="InterPro" id="IPR006170">
    <property type="entry name" value="PBP/GOBP"/>
</dbReference>
<proteinExistence type="predicted"/>
<dbReference type="AlphaFoldDB" id="A0A834IWJ0"/>
<dbReference type="InterPro" id="IPR036728">
    <property type="entry name" value="PBP_GOBP_sf"/>
</dbReference>
<feature type="compositionally biased region" description="Basic and acidic residues" evidence="1">
    <location>
        <begin position="58"/>
        <end position="68"/>
    </location>
</feature>
<dbReference type="EMBL" id="JAACXV010000253">
    <property type="protein sequence ID" value="KAF7281187.1"/>
    <property type="molecule type" value="Genomic_DNA"/>
</dbReference>
<feature type="region of interest" description="Disordered" evidence="1">
    <location>
        <begin position="16"/>
        <end position="42"/>
    </location>
</feature>
<accession>A0A834IWJ0</accession>
<dbReference type="Gene3D" id="1.10.238.20">
    <property type="entry name" value="Pheromone/general odorant binding protein domain"/>
    <property type="match status" value="1"/>
</dbReference>